<accession>A0ABS7DM57</accession>
<dbReference type="InterPro" id="IPR000792">
    <property type="entry name" value="Tscrpt_reg_LuxR_C"/>
</dbReference>
<name>A0ABS7DM57_9FIRM</name>
<sequence length="222" mass="24565">MKLMLVDDHPLFMEGLKYLLETHGISVVGTAGNGKEAFYKAKRIHPDIILMDIRMPECSGIDALKLIKAEMPDIKVVMLTTSDEDDDLFETIKCGASGYLLKNISAGQLMNMLSDLENDGVPLSPGIAARLLKEFGQDRPNTEKPETAAQNEQPENCTLTQRQTEILKMVAGGLTYKKVGENLGLSERTVKYHMGRIIELLHVENRAQVIACAAKMGMTEEK</sequence>
<dbReference type="InterPro" id="IPR011006">
    <property type="entry name" value="CheY-like_superfamily"/>
</dbReference>
<evidence type="ECO:0000256" key="5">
    <source>
        <dbReference type="ARBA" id="ARBA00023163"/>
    </source>
</evidence>
<evidence type="ECO:0000256" key="7">
    <source>
        <dbReference type="PROSITE-ProRule" id="PRU00169"/>
    </source>
</evidence>
<organism evidence="10 11">
    <name type="scientific">Caproiciproducens faecalis</name>
    <dbReference type="NCBI Taxonomy" id="2820301"/>
    <lineage>
        <taxon>Bacteria</taxon>
        <taxon>Bacillati</taxon>
        <taxon>Bacillota</taxon>
        <taxon>Clostridia</taxon>
        <taxon>Eubacteriales</taxon>
        <taxon>Acutalibacteraceae</taxon>
        <taxon>Caproiciproducens</taxon>
    </lineage>
</organism>
<dbReference type="InterPro" id="IPR039420">
    <property type="entry name" value="WalR-like"/>
</dbReference>
<keyword evidence="2 7" id="KW-0597">Phosphoprotein</keyword>
<dbReference type="CDD" id="cd06170">
    <property type="entry name" value="LuxR_C_like"/>
    <property type="match status" value="1"/>
</dbReference>
<dbReference type="InterPro" id="IPR016032">
    <property type="entry name" value="Sig_transdc_resp-reg_C-effctor"/>
</dbReference>
<dbReference type="SUPFAM" id="SSF46894">
    <property type="entry name" value="C-terminal effector domain of the bipartite response regulators"/>
    <property type="match status" value="1"/>
</dbReference>
<keyword evidence="3" id="KW-0805">Transcription regulation</keyword>
<dbReference type="SUPFAM" id="SSF52172">
    <property type="entry name" value="CheY-like"/>
    <property type="match status" value="1"/>
</dbReference>
<dbReference type="SMART" id="SM00448">
    <property type="entry name" value="REC"/>
    <property type="match status" value="1"/>
</dbReference>
<gene>
    <name evidence="10" type="ORF">J5W02_06135</name>
</gene>
<comment type="caution">
    <text evidence="10">The sequence shown here is derived from an EMBL/GenBank/DDBJ whole genome shotgun (WGS) entry which is preliminary data.</text>
</comment>
<evidence type="ECO:0000313" key="10">
    <source>
        <dbReference type="EMBL" id="MBW7572389.1"/>
    </source>
</evidence>
<dbReference type="Pfam" id="PF00196">
    <property type="entry name" value="GerE"/>
    <property type="match status" value="1"/>
</dbReference>
<protein>
    <recommendedName>
        <fullName evidence="1">Stage 0 sporulation protein A homolog</fullName>
    </recommendedName>
</protein>
<dbReference type="InterPro" id="IPR001789">
    <property type="entry name" value="Sig_transdc_resp-reg_receiver"/>
</dbReference>
<dbReference type="PANTHER" id="PTHR43214">
    <property type="entry name" value="TWO-COMPONENT RESPONSE REGULATOR"/>
    <property type="match status" value="1"/>
</dbReference>
<dbReference type="PANTHER" id="PTHR43214:SF43">
    <property type="entry name" value="TWO-COMPONENT RESPONSE REGULATOR"/>
    <property type="match status" value="1"/>
</dbReference>
<dbReference type="Pfam" id="PF00072">
    <property type="entry name" value="Response_reg"/>
    <property type="match status" value="1"/>
</dbReference>
<evidence type="ECO:0000256" key="1">
    <source>
        <dbReference type="ARBA" id="ARBA00018672"/>
    </source>
</evidence>
<dbReference type="PROSITE" id="PS50110">
    <property type="entry name" value="RESPONSE_REGULATORY"/>
    <property type="match status" value="1"/>
</dbReference>
<dbReference type="EMBL" id="JAGFNZ010000002">
    <property type="protein sequence ID" value="MBW7572389.1"/>
    <property type="molecule type" value="Genomic_DNA"/>
</dbReference>
<proteinExistence type="predicted"/>
<keyword evidence="11" id="KW-1185">Reference proteome</keyword>
<keyword evidence="4" id="KW-0238">DNA-binding</keyword>
<evidence type="ECO:0000256" key="3">
    <source>
        <dbReference type="ARBA" id="ARBA00023015"/>
    </source>
</evidence>
<dbReference type="SMART" id="SM00421">
    <property type="entry name" value="HTH_LUXR"/>
    <property type="match status" value="1"/>
</dbReference>
<evidence type="ECO:0000313" key="11">
    <source>
        <dbReference type="Proteomes" id="UP000719942"/>
    </source>
</evidence>
<evidence type="ECO:0000256" key="4">
    <source>
        <dbReference type="ARBA" id="ARBA00023125"/>
    </source>
</evidence>
<comment type="function">
    <text evidence="6">May play the central regulatory role in sporulation. It may be an element of the effector pathway responsible for the activation of sporulation genes in response to nutritional stress. Spo0A may act in concert with spo0H (a sigma factor) to control the expression of some genes that are critical to the sporulation process.</text>
</comment>
<dbReference type="Proteomes" id="UP000719942">
    <property type="component" value="Unassembled WGS sequence"/>
</dbReference>
<dbReference type="CDD" id="cd17535">
    <property type="entry name" value="REC_NarL-like"/>
    <property type="match status" value="1"/>
</dbReference>
<dbReference type="PROSITE" id="PS50043">
    <property type="entry name" value="HTH_LUXR_2"/>
    <property type="match status" value="1"/>
</dbReference>
<feature type="domain" description="Response regulatory" evidence="9">
    <location>
        <begin position="2"/>
        <end position="117"/>
    </location>
</feature>
<evidence type="ECO:0000259" key="8">
    <source>
        <dbReference type="PROSITE" id="PS50043"/>
    </source>
</evidence>
<reference evidence="10 11" key="1">
    <citation type="submission" date="2021-03" db="EMBL/GenBank/DDBJ databases">
        <title>Caproiciproducens sp. nov. isolated from feces of cow.</title>
        <authorList>
            <person name="Choi J.-Y."/>
        </authorList>
    </citation>
    <scope>NUCLEOTIDE SEQUENCE [LARGE SCALE GENOMIC DNA]</scope>
    <source>
        <strain evidence="10 11">AGMB10547</strain>
    </source>
</reference>
<feature type="domain" description="HTH luxR-type" evidence="8">
    <location>
        <begin position="152"/>
        <end position="217"/>
    </location>
</feature>
<keyword evidence="5" id="KW-0804">Transcription</keyword>
<evidence type="ECO:0000256" key="6">
    <source>
        <dbReference type="ARBA" id="ARBA00024867"/>
    </source>
</evidence>
<dbReference type="InterPro" id="IPR058245">
    <property type="entry name" value="NreC/VraR/RcsB-like_REC"/>
</dbReference>
<dbReference type="Gene3D" id="3.40.50.2300">
    <property type="match status" value="1"/>
</dbReference>
<evidence type="ECO:0000259" key="9">
    <source>
        <dbReference type="PROSITE" id="PS50110"/>
    </source>
</evidence>
<dbReference type="PRINTS" id="PR00038">
    <property type="entry name" value="HTHLUXR"/>
</dbReference>
<dbReference type="RefSeq" id="WP_219964795.1">
    <property type="nucleotide sequence ID" value="NZ_JAGFNZ010000002.1"/>
</dbReference>
<evidence type="ECO:0000256" key="2">
    <source>
        <dbReference type="ARBA" id="ARBA00022553"/>
    </source>
</evidence>
<feature type="modified residue" description="4-aspartylphosphate" evidence="7">
    <location>
        <position position="52"/>
    </location>
</feature>